<evidence type="ECO:0000313" key="3">
    <source>
        <dbReference type="Proteomes" id="UP000184251"/>
    </source>
</evidence>
<dbReference type="CDD" id="cd00211">
    <property type="entry name" value="PTS_IIA_fru"/>
    <property type="match status" value="1"/>
</dbReference>
<evidence type="ECO:0000313" key="2">
    <source>
        <dbReference type="EMBL" id="SHE40217.1"/>
    </source>
</evidence>
<dbReference type="InterPro" id="IPR002178">
    <property type="entry name" value="PTS_EIIA_type-2_dom"/>
</dbReference>
<dbReference type="EMBL" id="FQTU01000002">
    <property type="protein sequence ID" value="SHE40217.1"/>
    <property type="molecule type" value="Genomic_DNA"/>
</dbReference>
<dbReference type="SUPFAM" id="SSF55804">
    <property type="entry name" value="Phoshotransferase/anion transport protein"/>
    <property type="match status" value="1"/>
</dbReference>
<dbReference type="Pfam" id="PF00359">
    <property type="entry name" value="PTS_EIIA_2"/>
    <property type="match status" value="1"/>
</dbReference>
<accession>A0A1M4T7I3</accession>
<dbReference type="STRING" id="1120975.SAMN02746064_00401"/>
<dbReference type="PANTHER" id="PTHR47738">
    <property type="entry name" value="PTS SYSTEM FRUCTOSE-LIKE EIIA COMPONENT-RELATED"/>
    <property type="match status" value="1"/>
</dbReference>
<name>A0A1M4T7I3_9FIRM</name>
<dbReference type="OrthoDB" id="370976at2"/>
<dbReference type="Proteomes" id="UP000184251">
    <property type="component" value="Unassembled WGS sequence"/>
</dbReference>
<evidence type="ECO:0000259" key="1">
    <source>
        <dbReference type="PROSITE" id="PS51094"/>
    </source>
</evidence>
<dbReference type="AlphaFoldDB" id="A0A1M4T7I3"/>
<organism evidence="2 3">
    <name type="scientific">Alkalibacter saccharofermentans DSM 14828</name>
    <dbReference type="NCBI Taxonomy" id="1120975"/>
    <lineage>
        <taxon>Bacteria</taxon>
        <taxon>Bacillati</taxon>
        <taxon>Bacillota</taxon>
        <taxon>Clostridia</taxon>
        <taxon>Eubacteriales</taxon>
        <taxon>Eubacteriaceae</taxon>
        <taxon>Alkalibacter</taxon>
    </lineage>
</organism>
<reference evidence="2 3" key="1">
    <citation type="submission" date="2016-11" db="EMBL/GenBank/DDBJ databases">
        <authorList>
            <person name="Jaros S."/>
            <person name="Januszkiewicz K."/>
            <person name="Wedrychowicz H."/>
        </authorList>
    </citation>
    <scope>NUCLEOTIDE SEQUENCE [LARGE SCALE GENOMIC DNA]</scope>
    <source>
        <strain evidence="2 3">DSM 14828</strain>
    </source>
</reference>
<protein>
    <submittedName>
        <fullName evidence="2">PTS system IIA component, Gat family</fullName>
    </submittedName>
</protein>
<sequence>MADLGLTFSNELILTGIKAASDLEAIETAAKHLFEKGLVKESFISAIQEREKVFATGLPTEGFGVAVPHTDVEHVVEQTICIGILEDPVPFKVMGGMDEEVDVKIMFMLALKEPHSQLAMLQAVIGMVQKPDILEKLATEKDTGAIYDLVMEELENMEIEE</sequence>
<dbReference type="PROSITE" id="PS51094">
    <property type="entry name" value="PTS_EIIA_TYPE_2"/>
    <property type="match status" value="1"/>
</dbReference>
<dbReference type="InterPro" id="IPR016152">
    <property type="entry name" value="PTrfase/Anion_transptr"/>
</dbReference>
<feature type="domain" description="PTS EIIA type-2" evidence="1">
    <location>
        <begin position="6"/>
        <end position="153"/>
    </location>
</feature>
<dbReference type="Gene3D" id="3.40.930.10">
    <property type="entry name" value="Mannitol-specific EII, Chain A"/>
    <property type="match status" value="1"/>
</dbReference>
<keyword evidence="3" id="KW-1185">Reference proteome</keyword>
<dbReference type="PANTHER" id="PTHR47738:SF3">
    <property type="entry name" value="PHOSPHOTRANSFERASE SYSTEM MANNITOL_FRUCTOSE-SPECIFIC IIA DOMAIN CONTAINING PROTEIN"/>
    <property type="match status" value="1"/>
</dbReference>
<dbReference type="InterPro" id="IPR051541">
    <property type="entry name" value="PTS_SugarTrans_NitroReg"/>
</dbReference>
<gene>
    <name evidence="2" type="ORF">SAMN02746064_00401</name>
</gene>
<dbReference type="RefSeq" id="WP_073269408.1">
    <property type="nucleotide sequence ID" value="NZ_FQTU01000002.1"/>
</dbReference>
<proteinExistence type="predicted"/>